<organism evidence="6">
    <name type="scientific">hydrothermal vent metagenome</name>
    <dbReference type="NCBI Taxonomy" id="652676"/>
    <lineage>
        <taxon>unclassified sequences</taxon>
        <taxon>metagenomes</taxon>
        <taxon>ecological metagenomes</taxon>
    </lineage>
</organism>
<dbReference type="SUPFAM" id="SSF52540">
    <property type="entry name" value="P-loop containing nucleoside triphosphate hydrolases"/>
    <property type="match status" value="1"/>
</dbReference>
<keyword evidence="4" id="KW-1278">Translocase</keyword>
<dbReference type="Gene3D" id="3.40.50.300">
    <property type="entry name" value="P-loop containing nucleotide triphosphate hydrolases"/>
    <property type="match status" value="1"/>
</dbReference>
<keyword evidence="2" id="KW-0547">Nucleotide-binding</keyword>
<dbReference type="Pfam" id="PF00005">
    <property type="entry name" value="ABC_tran"/>
    <property type="match status" value="1"/>
</dbReference>
<protein>
    <submittedName>
        <fullName evidence="6">ABC-type hemin transport system, ATPase component</fullName>
    </submittedName>
</protein>
<accession>A0A160TBU4</accession>
<dbReference type="GO" id="GO:0005524">
    <property type="term" value="F:ATP binding"/>
    <property type="evidence" value="ECO:0007669"/>
    <property type="project" value="UniProtKB-KW"/>
</dbReference>
<dbReference type="AlphaFoldDB" id="A0A160TBU4"/>
<feature type="domain" description="ABC transporter" evidence="5">
    <location>
        <begin position="6"/>
        <end position="241"/>
    </location>
</feature>
<evidence type="ECO:0000259" key="5">
    <source>
        <dbReference type="PROSITE" id="PS50893"/>
    </source>
</evidence>
<dbReference type="InterPro" id="IPR003593">
    <property type="entry name" value="AAA+_ATPase"/>
</dbReference>
<proteinExistence type="predicted"/>
<evidence type="ECO:0000256" key="2">
    <source>
        <dbReference type="ARBA" id="ARBA00022741"/>
    </source>
</evidence>
<evidence type="ECO:0000256" key="1">
    <source>
        <dbReference type="ARBA" id="ARBA00022448"/>
    </source>
</evidence>
<gene>
    <name evidence="6" type="ORF">MGWOODY_Tha502</name>
</gene>
<dbReference type="PROSITE" id="PS50893">
    <property type="entry name" value="ABC_TRANSPORTER_2"/>
    <property type="match status" value="1"/>
</dbReference>
<dbReference type="CDD" id="cd03214">
    <property type="entry name" value="ABC_Iron-Siderophores_B12_Hemin"/>
    <property type="match status" value="1"/>
</dbReference>
<dbReference type="PANTHER" id="PTHR42794:SF1">
    <property type="entry name" value="HEMIN IMPORT ATP-BINDING PROTEIN HMUV"/>
    <property type="match status" value="1"/>
</dbReference>
<evidence type="ECO:0000313" key="6">
    <source>
        <dbReference type="EMBL" id="CUS40547.1"/>
    </source>
</evidence>
<evidence type="ECO:0000256" key="4">
    <source>
        <dbReference type="ARBA" id="ARBA00022967"/>
    </source>
</evidence>
<dbReference type="GO" id="GO:0016887">
    <property type="term" value="F:ATP hydrolysis activity"/>
    <property type="evidence" value="ECO:0007669"/>
    <property type="project" value="InterPro"/>
</dbReference>
<keyword evidence="3" id="KW-0067">ATP-binding</keyword>
<dbReference type="InterPro" id="IPR003439">
    <property type="entry name" value="ABC_transporter-like_ATP-bd"/>
</dbReference>
<dbReference type="PANTHER" id="PTHR42794">
    <property type="entry name" value="HEMIN IMPORT ATP-BINDING PROTEIN HMUV"/>
    <property type="match status" value="1"/>
</dbReference>
<dbReference type="SMART" id="SM00382">
    <property type="entry name" value="AAA"/>
    <property type="match status" value="1"/>
</dbReference>
<reference evidence="6" key="1">
    <citation type="submission" date="2015-10" db="EMBL/GenBank/DDBJ databases">
        <authorList>
            <person name="Gilbert D.G."/>
        </authorList>
    </citation>
    <scope>NUCLEOTIDE SEQUENCE</scope>
</reference>
<dbReference type="EMBL" id="CZQC01000018">
    <property type="protein sequence ID" value="CUS40547.1"/>
    <property type="molecule type" value="Genomic_DNA"/>
</dbReference>
<name>A0A160TBU4_9ZZZZ</name>
<evidence type="ECO:0000256" key="3">
    <source>
        <dbReference type="ARBA" id="ARBA00022840"/>
    </source>
</evidence>
<dbReference type="InterPro" id="IPR027417">
    <property type="entry name" value="P-loop_NTPase"/>
</dbReference>
<sequence>MSASLLTVEGLSLHRGGAALVNQVSFDVKAGELIMLVGPNGAGKSTLLSMLAGLQRGDAGSVAVLQRATHTWPRNAWAEHVTFVPQLSSMNFPLTVRDVVSLGGLAHSTSMVTLRQQVKAALQGWDIDYLAEHDVRRLSGGEQQRCQLARSWVQMQQAQSILWLLDEPLSALDLRHQHQCLQQIRAITAQGKSVLMVVHDLNMARQHADRVLMMCCGELVADGSAEQVLSAEQVSRVFQVETYLDHGWLGWR</sequence>
<keyword evidence="1" id="KW-0813">Transport</keyword>